<dbReference type="InterPro" id="IPR005182">
    <property type="entry name" value="YdbS-like_PH"/>
</dbReference>
<dbReference type="PANTHER" id="PTHR35688:SF2">
    <property type="entry name" value="NAD(P)-LINKED OXIDOREDUCTASE SUPERFAMILY PROTEIN"/>
    <property type="match status" value="1"/>
</dbReference>
<gene>
    <name evidence="4" type="ORF">PCOR1329_LOCUS47765</name>
</gene>
<feature type="transmembrane region" description="Helical" evidence="2">
    <location>
        <begin position="142"/>
        <end position="162"/>
    </location>
</feature>
<evidence type="ECO:0000256" key="1">
    <source>
        <dbReference type="SAM" id="MobiDB-lite"/>
    </source>
</evidence>
<comment type="caution">
    <text evidence="4">The sequence shown here is derived from an EMBL/GenBank/DDBJ whole genome shotgun (WGS) entry which is preliminary data.</text>
</comment>
<reference evidence="4" key="1">
    <citation type="submission" date="2023-10" db="EMBL/GenBank/DDBJ databases">
        <authorList>
            <person name="Chen Y."/>
            <person name="Shah S."/>
            <person name="Dougan E. K."/>
            <person name="Thang M."/>
            <person name="Chan C."/>
        </authorList>
    </citation>
    <scope>NUCLEOTIDE SEQUENCE [LARGE SCALE GENOMIC DNA]</scope>
</reference>
<evidence type="ECO:0000259" key="3">
    <source>
        <dbReference type="Pfam" id="PF03703"/>
    </source>
</evidence>
<name>A0ABN9UEN1_9DINO</name>
<dbReference type="PANTHER" id="PTHR35688">
    <property type="entry name" value="NAD(P)-LINKED OXIDOREDUCTASE SUPERFAMILY PROTEIN"/>
    <property type="match status" value="1"/>
</dbReference>
<evidence type="ECO:0000313" key="4">
    <source>
        <dbReference type="EMBL" id="CAK0857785.1"/>
    </source>
</evidence>
<keyword evidence="2" id="KW-0472">Membrane</keyword>
<dbReference type="Proteomes" id="UP001189429">
    <property type="component" value="Unassembled WGS sequence"/>
</dbReference>
<keyword evidence="2" id="KW-1133">Transmembrane helix</keyword>
<feature type="transmembrane region" description="Helical" evidence="2">
    <location>
        <begin position="46"/>
        <end position="64"/>
    </location>
</feature>
<organism evidence="4 5">
    <name type="scientific">Prorocentrum cordatum</name>
    <dbReference type="NCBI Taxonomy" id="2364126"/>
    <lineage>
        <taxon>Eukaryota</taxon>
        <taxon>Sar</taxon>
        <taxon>Alveolata</taxon>
        <taxon>Dinophyceae</taxon>
        <taxon>Prorocentrales</taxon>
        <taxon>Prorocentraceae</taxon>
        <taxon>Prorocentrum</taxon>
    </lineage>
</organism>
<evidence type="ECO:0000256" key="2">
    <source>
        <dbReference type="SAM" id="Phobius"/>
    </source>
</evidence>
<proteinExistence type="predicted"/>
<protein>
    <recommendedName>
        <fullName evidence="3">YdbS-like PH domain-containing protein</fullName>
    </recommendedName>
</protein>
<keyword evidence="5" id="KW-1185">Reference proteome</keyword>
<keyword evidence="2" id="KW-0812">Transmembrane</keyword>
<accession>A0ABN9UEN1</accession>
<feature type="domain" description="YdbS-like PH" evidence="3">
    <location>
        <begin position="167"/>
        <end position="227"/>
    </location>
</feature>
<sequence length="257" mass="28285">MTATATTRISGAVGLAEDGLREVPPRAWLEAAPPPRWDGEGMARRPGGAVLLAAALAAVLALLAQTRGFAGPRAPAGRRDARSGATSLNAGKAGAPKKTRLSLAEAIERQKENNAAQMDKKEDAKLSKEVTFWEGPPSSTEVFAPLLSCLVVIGIVPFIASVNRQFRVKYKITDRRVSVSGGWDGKDVTEFSYQEIYEMKYGMRWLGYCADMRINLRDGAKVELFGLLNFYQNYEYIYNRIDKEARKRSDKPPGELE</sequence>
<dbReference type="Pfam" id="PF03703">
    <property type="entry name" value="bPH_2"/>
    <property type="match status" value="1"/>
</dbReference>
<dbReference type="EMBL" id="CAUYUJ010015756">
    <property type="protein sequence ID" value="CAK0857785.1"/>
    <property type="molecule type" value="Genomic_DNA"/>
</dbReference>
<evidence type="ECO:0000313" key="5">
    <source>
        <dbReference type="Proteomes" id="UP001189429"/>
    </source>
</evidence>
<feature type="region of interest" description="Disordered" evidence="1">
    <location>
        <begin position="71"/>
        <end position="99"/>
    </location>
</feature>